<dbReference type="InterPro" id="IPR001789">
    <property type="entry name" value="Sig_transdc_resp-reg_receiver"/>
</dbReference>
<evidence type="ECO:0000256" key="16">
    <source>
        <dbReference type="PROSITE-ProRule" id="PRU00169"/>
    </source>
</evidence>
<evidence type="ECO:0000256" key="15">
    <source>
        <dbReference type="PROSITE-ProRule" id="PRU00110"/>
    </source>
</evidence>
<feature type="domain" description="PAC" evidence="21">
    <location>
        <begin position="288"/>
        <end position="340"/>
    </location>
</feature>
<dbReference type="InterPro" id="IPR000014">
    <property type="entry name" value="PAS"/>
</dbReference>
<dbReference type="EC" id="2.7.13.3" evidence="4"/>
<dbReference type="Pfam" id="PF01590">
    <property type="entry name" value="GAF"/>
    <property type="match status" value="1"/>
</dbReference>
<dbReference type="PANTHER" id="PTHR45339">
    <property type="entry name" value="HYBRID SIGNAL TRANSDUCTION HISTIDINE KINASE J"/>
    <property type="match status" value="1"/>
</dbReference>
<dbReference type="InterPro" id="IPR000700">
    <property type="entry name" value="PAS-assoc_C"/>
</dbReference>
<feature type="domain" description="HPt" evidence="22">
    <location>
        <begin position="1274"/>
        <end position="1373"/>
    </location>
</feature>
<dbReference type="SUPFAM" id="SSF47226">
    <property type="entry name" value="Histidine-containing phosphotransfer domain, HPT domain"/>
    <property type="match status" value="1"/>
</dbReference>
<dbReference type="Pfam" id="PF00512">
    <property type="entry name" value="HisKA"/>
    <property type="match status" value="1"/>
</dbReference>
<dbReference type="RefSeq" id="WP_190580478.1">
    <property type="nucleotide sequence ID" value="NZ_JACJQY010000039.1"/>
</dbReference>
<feature type="domain" description="PAS" evidence="20">
    <location>
        <begin position="210"/>
        <end position="285"/>
    </location>
</feature>
<gene>
    <name evidence="23" type="ORF">H6G05_19225</name>
</gene>
<keyword evidence="24" id="KW-1185">Reference proteome</keyword>
<dbReference type="Pfam" id="PF01627">
    <property type="entry name" value="Hpt"/>
    <property type="match status" value="1"/>
</dbReference>
<feature type="domain" description="Response regulatory" evidence="19">
    <location>
        <begin position="1133"/>
        <end position="1248"/>
    </location>
</feature>
<dbReference type="InterPro" id="IPR001610">
    <property type="entry name" value="PAC"/>
</dbReference>
<dbReference type="Gene3D" id="1.20.120.160">
    <property type="entry name" value="HPT domain"/>
    <property type="match status" value="1"/>
</dbReference>
<dbReference type="InterPro" id="IPR035965">
    <property type="entry name" value="PAS-like_dom_sf"/>
</dbReference>
<dbReference type="InterPro" id="IPR036097">
    <property type="entry name" value="HisK_dim/P_sf"/>
</dbReference>
<evidence type="ECO:0000259" key="17">
    <source>
        <dbReference type="PROSITE" id="PS50046"/>
    </source>
</evidence>
<keyword evidence="5" id="KW-1003">Cell membrane</keyword>
<dbReference type="Pfam" id="PF08447">
    <property type="entry name" value="PAS_3"/>
    <property type="match status" value="3"/>
</dbReference>
<dbReference type="CDD" id="cd00130">
    <property type="entry name" value="PAS"/>
    <property type="match status" value="3"/>
</dbReference>
<feature type="domain" description="Phytochrome chromophore attachment site" evidence="17">
    <location>
        <begin position="110"/>
        <end position="179"/>
    </location>
</feature>
<evidence type="ECO:0000259" key="21">
    <source>
        <dbReference type="PROSITE" id="PS50113"/>
    </source>
</evidence>
<evidence type="ECO:0000256" key="14">
    <source>
        <dbReference type="ARBA" id="ARBA00023136"/>
    </source>
</evidence>
<dbReference type="InterPro" id="IPR016132">
    <property type="entry name" value="Phyto_chromo_attachment"/>
</dbReference>
<feature type="domain" description="PAS" evidence="20">
    <location>
        <begin position="591"/>
        <end position="661"/>
    </location>
</feature>
<dbReference type="Gene3D" id="3.30.565.10">
    <property type="entry name" value="Histidine kinase-like ATPase, C-terminal domain"/>
    <property type="match status" value="1"/>
</dbReference>
<dbReference type="SUPFAM" id="SSF55781">
    <property type="entry name" value="GAF domain-like"/>
    <property type="match status" value="1"/>
</dbReference>
<dbReference type="PROSITE" id="PS50046">
    <property type="entry name" value="PHYTOCHROME_2"/>
    <property type="match status" value="1"/>
</dbReference>
<feature type="modified residue" description="4-aspartylphosphate" evidence="16">
    <location>
        <position position="1024"/>
    </location>
</feature>
<feature type="domain" description="PAC" evidence="21">
    <location>
        <begin position="410"/>
        <end position="462"/>
    </location>
</feature>
<dbReference type="Gene3D" id="1.10.287.130">
    <property type="match status" value="1"/>
</dbReference>
<dbReference type="Pfam" id="PF02518">
    <property type="entry name" value="HATPase_c"/>
    <property type="match status" value="1"/>
</dbReference>
<comment type="caution">
    <text evidence="23">The sequence shown here is derived from an EMBL/GenBank/DDBJ whole genome shotgun (WGS) entry which is preliminary data.</text>
</comment>
<dbReference type="InterPro" id="IPR011006">
    <property type="entry name" value="CheY-like_superfamily"/>
</dbReference>
<dbReference type="Gene3D" id="3.30.450.40">
    <property type="match status" value="1"/>
</dbReference>
<dbReference type="PRINTS" id="PR00344">
    <property type="entry name" value="BCTRLSENSOR"/>
</dbReference>
<feature type="modified residue" description="Phosphohistidine" evidence="15">
    <location>
        <position position="1313"/>
    </location>
</feature>
<dbReference type="PROSITE" id="PS50109">
    <property type="entry name" value="HIS_KIN"/>
    <property type="match status" value="1"/>
</dbReference>
<keyword evidence="14" id="KW-0472">Membrane</keyword>
<dbReference type="SMART" id="SM00086">
    <property type="entry name" value="PAC"/>
    <property type="match status" value="4"/>
</dbReference>
<dbReference type="CDD" id="cd00156">
    <property type="entry name" value="REC"/>
    <property type="match status" value="1"/>
</dbReference>
<comment type="subcellular location">
    <subcellularLocation>
        <location evidence="2">Cell membrane</location>
        <topology evidence="2">Multi-pass membrane protein</topology>
    </subcellularLocation>
</comment>
<dbReference type="PROSITE" id="PS50112">
    <property type="entry name" value="PAS"/>
    <property type="match status" value="3"/>
</dbReference>
<keyword evidence="13" id="KW-0902">Two-component regulatory system</keyword>
<feature type="domain" description="PAC" evidence="21">
    <location>
        <begin position="538"/>
        <end position="590"/>
    </location>
</feature>
<dbReference type="SMART" id="SM00065">
    <property type="entry name" value="GAF"/>
    <property type="match status" value="1"/>
</dbReference>
<evidence type="ECO:0000313" key="24">
    <source>
        <dbReference type="Proteomes" id="UP000618445"/>
    </source>
</evidence>
<organism evidence="23 24">
    <name type="scientific">Phormidium tenue FACHB-1050</name>
    <dbReference type="NCBI Taxonomy" id="2692857"/>
    <lineage>
        <taxon>Bacteria</taxon>
        <taxon>Bacillati</taxon>
        <taxon>Cyanobacteriota</taxon>
        <taxon>Cyanophyceae</taxon>
        <taxon>Oscillatoriophycideae</taxon>
        <taxon>Oscillatoriales</taxon>
        <taxon>Oscillatoriaceae</taxon>
        <taxon>Phormidium</taxon>
    </lineage>
</organism>
<keyword evidence="11" id="KW-0067">ATP-binding</keyword>
<dbReference type="Proteomes" id="UP000618445">
    <property type="component" value="Unassembled WGS sequence"/>
</dbReference>
<dbReference type="SUPFAM" id="SSF55874">
    <property type="entry name" value="ATPase domain of HSP90 chaperone/DNA topoisomerase II/histidine kinase"/>
    <property type="match status" value="1"/>
</dbReference>
<evidence type="ECO:0000256" key="6">
    <source>
        <dbReference type="ARBA" id="ARBA00022553"/>
    </source>
</evidence>
<evidence type="ECO:0000256" key="3">
    <source>
        <dbReference type="ARBA" id="ARBA00006402"/>
    </source>
</evidence>
<dbReference type="InterPro" id="IPR005467">
    <property type="entry name" value="His_kinase_dom"/>
</dbReference>
<dbReference type="CDD" id="cd16922">
    <property type="entry name" value="HATPase_EvgS-ArcB-TorS-like"/>
    <property type="match status" value="1"/>
</dbReference>
<keyword evidence="12" id="KW-1133">Transmembrane helix</keyword>
<dbReference type="SUPFAM" id="SSF55785">
    <property type="entry name" value="PYP-like sensor domain (PAS domain)"/>
    <property type="match status" value="4"/>
</dbReference>
<comment type="catalytic activity">
    <reaction evidence="1">
        <text>ATP + protein L-histidine = ADP + protein N-phospho-L-histidine.</text>
        <dbReference type="EC" id="2.7.13.3"/>
    </reaction>
</comment>
<dbReference type="Gene3D" id="2.10.70.100">
    <property type="match status" value="1"/>
</dbReference>
<dbReference type="SUPFAM" id="SSF47384">
    <property type="entry name" value="Homodimeric domain of signal transducing histidine kinase"/>
    <property type="match status" value="1"/>
</dbReference>
<dbReference type="InterPro" id="IPR013656">
    <property type="entry name" value="PAS_4"/>
</dbReference>
<dbReference type="Gene3D" id="3.40.50.2300">
    <property type="match status" value="2"/>
</dbReference>
<evidence type="ECO:0000313" key="23">
    <source>
        <dbReference type="EMBL" id="MBD2318971.1"/>
    </source>
</evidence>
<evidence type="ECO:0000256" key="8">
    <source>
        <dbReference type="ARBA" id="ARBA00022692"/>
    </source>
</evidence>
<evidence type="ECO:0000256" key="13">
    <source>
        <dbReference type="ARBA" id="ARBA00023012"/>
    </source>
</evidence>
<dbReference type="Gene3D" id="3.30.450.20">
    <property type="entry name" value="PAS domain"/>
    <property type="match status" value="4"/>
</dbReference>
<feature type="domain" description="PAC" evidence="21">
    <location>
        <begin position="665"/>
        <end position="717"/>
    </location>
</feature>
<dbReference type="InterPro" id="IPR003018">
    <property type="entry name" value="GAF"/>
</dbReference>
<dbReference type="Pfam" id="PF08448">
    <property type="entry name" value="PAS_4"/>
    <property type="match status" value="1"/>
</dbReference>
<keyword evidence="6 16" id="KW-0597">Phosphoprotein</keyword>
<dbReference type="InterPro" id="IPR003661">
    <property type="entry name" value="HisK_dim/P_dom"/>
</dbReference>
<dbReference type="InterPro" id="IPR036890">
    <property type="entry name" value="HATPase_C_sf"/>
</dbReference>
<dbReference type="CDD" id="cd00082">
    <property type="entry name" value="HisKA"/>
    <property type="match status" value="1"/>
</dbReference>
<evidence type="ECO:0000256" key="7">
    <source>
        <dbReference type="ARBA" id="ARBA00022679"/>
    </source>
</evidence>
<dbReference type="Pfam" id="PF00072">
    <property type="entry name" value="Response_reg"/>
    <property type="match status" value="2"/>
</dbReference>
<dbReference type="InterPro" id="IPR003594">
    <property type="entry name" value="HATPase_dom"/>
</dbReference>
<keyword evidence="9" id="KW-0547">Nucleotide-binding</keyword>
<dbReference type="InterPro" id="IPR029016">
    <property type="entry name" value="GAF-like_dom_sf"/>
</dbReference>
<feature type="domain" description="Histidine kinase" evidence="18">
    <location>
        <begin position="734"/>
        <end position="957"/>
    </location>
</feature>
<feature type="domain" description="Response regulatory" evidence="19">
    <location>
        <begin position="975"/>
        <end position="1095"/>
    </location>
</feature>
<dbReference type="PROSITE" id="PS50113">
    <property type="entry name" value="PAC"/>
    <property type="match status" value="4"/>
</dbReference>
<dbReference type="SMART" id="SM00091">
    <property type="entry name" value="PAS"/>
    <property type="match status" value="4"/>
</dbReference>
<keyword evidence="8" id="KW-0812">Transmembrane</keyword>
<evidence type="ECO:0000256" key="11">
    <source>
        <dbReference type="ARBA" id="ARBA00022840"/>
    </source>
</evidence>
<dbReference type="InterPro" id="IPR036641">
    <property type="entry name" value="HPT_dom_sf"/>
</dbReference>
<dbReference type="PROSITE" id="PS50110">
    <property type="entry name" value="RESPONSE_REGULATORY"/>
    <property type="match status" value="2"/>
</dbReference>
<accession>A0ABR8CEE5</accession>
<feature type="modified residue" description="4-aspartylphosphate" evidence="16">
    <location>
        <position position="1182"/>
    </location>
</feature>
<dbReference type="InterPro" id="IPR004358">
    <property type="entry name" value="Sig_transdc_His_kin-like_C"/>
</dbReference>
<dbReference type="InterPro" id="IPR008207">
    <property type="entry name" value="Sig_transdc_His_kin_Hpt_dom"/>
</dbReference>
<dbReference type="SMART" id="SM00388">
    <property type="entry name" value="HisKA"/>
    <property type="match status" value="1"/>
</dbReference>
<feature type="domain" description="PAS" evidence="20">
    <location>
        <begin position="334"/>
        <end position="408"/>
    </location>
</feature>
<evidence type="ECO:0000256" key="9">
    <source>
        <dbReference type="ARBA" id="ARBA00022741"/>
    </source>
</evidence>
<evidence type="ECO:0000256" key="10">
    <source>
        <dbReference type="ARBA" id="ARBA00022777"/>
    </source>
</evidence>
<dbReference type="EMBL" id="JACJQY010000039">
    <property type="protein sequence ID" value="MBD2318971.1"/>
    <property type="molecule type" value="Genomic_DNA"/>
</dbReference>
<evidence type="ECO:0000259" key="19">
    <source>
        <dbReference type="PROSITE" id="PS50110"/>
    </source>
</evidence>
<sequence length="1383" mass="155181">MDKFRSRMLICSEILQSMRHYDNQCDNVEKIFQTITTKLLNLVQAVHVSIYKLDKFADRHSGIGISGKIIAEAIAPQCQPCSQFQLENILREEYQWGQDITGQILDLYTAGMTRCELNLAEVFVGKAYLLVPIILSDREPEHPLWGFLTVHQCTALGGKSFQSSWDQDDVLMLQQIAMQIEIILQRENRSTRLLEQVKEAEQSYATLYRWMENYRYLVEQIPNVCYVSPITNTSEFAYISPQLQALLGIDSSKWNAGFFNTWADYVHPDDRDRVHQAVRHTIETGEPFCCEYRMIASDGKIIWLRDTAHLGLATDGKTKVLRGSAFDISDRKESELRFQGIFNNTFQFVGLLSLDGIFLEVNQTALDFGGITHAEVIGKPIWETYWLTISEATQNRIKQAVQQAAQGEFVRYEMDIFGAGQTITTIDFSLRPLKDESGQVILLIPEGRDISELKATEKTLRKSQSILAKAQQIAKIGNWEWNVIEQKTIWSDELFHIFGRDPNLGVPSYEEILQYYVEEDRQKHIQAVDNAVKNGGSYHLDLRVQKSDESYIYIEAFGHAEYDDHGSIINLYGTAQDISDRKLVEAKLLQSEALLKLTLANVPIGIATFDLEGKFLMVNQGFCTTFGYTEAELLAMTAIELTHPNSVEKTLTALHRLIANEATSGELEKQYIHKNGHAIDVISRFGLVRDENGKPIQFVAGVEDVTERKQTEAKLAAARVAELSNKAKSEFLAVMSHELRTPMNAVIGMTEILESTPLTRQQQQYVTTIRQGGEVLLSVINNILDFSRIESGHFELEERPFKLQQCIEEVLELMSSRTAEKFLELVPFVSLDVPQQLIGDYTRLRQILVNLVSNAIKFTESGEIIITVNSRLIDHQTNTYELHFDVSDTGIGIAPEAISKLFKAFSQADNSIARQYGGTGLGLAICKQLCELMGGEIGVSSNVGKGSTFSFSIQVRAIIEDEDTTAIAPDLRGKRILSVNTNSTLQQAIALYTQPWEMNLQAVYSAANALQSLTTSNFDVILIDRQLIESDGSQMDGLELAKHIQEIFPELNLILLTPVNIILNENDNANLACFGDYITKPISASKLYQAFCNIFSEKVPTIPQDATNTRTQAPFASDEILRDENFAQCYPFKILVVEDNPVNQKILLLMLENLGYKAGFTENGQKAINAFLDQAYDLIFMDIQMPIMNGLTASKSIRQLPSQQPWIIGLSANAFSESRESAMSAGMNDYLTKPLKTSSLIAALQRIPQHQHLAIHSQPPVDLSILSNLEDSVGTQNLEELINVYLEHSAKAIATMKEAFQTKDFVKIEAHNHALKGGSATFGAAQLFSSCQALQSICKKLIKSKTHTEEDISKIASLLENIEDQYNYVYQTFQSRGGSSPVL</sequence>
<proteinExistence type="inferred from homology"/>
<dbReference type="PANTHER" id="PTHR45339:SF1">
    <property type="entry name" value="HYBRID SIGNAL TRANSDUCTION HISTIDINE KINASE J"/>
    <property type="match status" value="1"/>
</dbReference>
<dbReference type="CDD" id="cd17546">
    <property type="entry name" value="REC_hyHK_CKI1_RcsC-like"/>
    <property type="match status" value="1"/>
</dbReference>
<keyword evidence="10" id="KW-0418">Kinase</keyword>
<evidence type="ECO:0000259" key="20">
    <source>
        <dbReference type="PROSITE" id="PS50112"/>
    </source>
</evidence>
<dbReference type="SMART" id="SM00387">
    <property type="entry name" value="HATPase_c"/>
    <property type="match status" value="1"/>
</dbReference>
<comment type="similarity">
    <text evidence="3">In the N-terminal section; belongs to the phytochrome family.</text>
</comment>
<dbReference type="NCBIfam" id="TIGR00229">
    <property type="entry name" value="sensory_box"/>
    <property type="match status" value="3"/>
</dbReference>
<name>A0ABR8CEE5_9CYAN</name>
<evidence type="ECO:0000259" key="22">
    <source>
        <dbReference type="PROSITE" id="PS50894"/>
    </source>
</evidence>
<evidence type="ECO:0000256" key="5">
    <source>
        <dbReference type="ARBA" id="ARBA00022475"/>
    </source>
</evidence>
<protein>
    <recommendedName>
        <fullName evidence="4">histidine kinase</fullName>
        <ecNumber evidence="4">2.7.13.3</ecNumber>
    </recommendedName>
</protein>
<evidence type="ECO:0000259" key="18">
    <source>
        <dbReference type="PROSITE" id="PS50109"/>
    </source>
</evidence>
<evidence type="ECO:0000256" key="2">
    <source>
        <dbReference type="ARBA" id="ARBA00004651"/>
    </source>
</evidence>
<evidence type="ECO:0000256" key="1">
    <source>
        <dbReference type="ARBA" id="ARBA00000085"/>
    </source>
</evidence>
<dbReference type="InterPro" id="IPR013655">
    <property type="entry name" value="PAS_fold_3"/>
</dbReference>
<evidence type="ECO:0000256" key="12">
    <source>
        <dbReference type="ARBA" id="ARBA00022989"/>
    </source>
</evidence>
<evidence type="ECO:0000256" key="4">
    <source>
        <dbReference type="ARBA" id="ARBA00012438"/>
    </source>
</evidence>
<dbReference type="SMART" id="SM00448">
    <property type="entry name" value="REC"/>
    <property type="match status" value="2"/>
</dbReference>
<keyword evidence="7" id="KW-0808">Transferase</keyword>
<dbReference type="PROSITE" id="PS50894">
    <property type="entry name" value="HPT"/>
    <property type="match status" value="1"/>
</dbReference>
<reference evidence="23 24" key="1">
    <citation type="journal article" date="2020" name="ISME J.">
        <title>Comparative genomics reveals insights into cyanobacterial evolution and habitat adaptation.</title>
        <authorList>
            <person name="Chen M.Y."/>
            <person name="Teng W.K."/>
            <person name="Zhao L."/>
            <person name="Hu C.X."/>
            <person name="Zhou Y.K."/>
            <person name="Han B.P."/>
            <person name="Song L.R."/>
            <person name="Shu W.S."/>
        </authorList>
    </citation>
    <scope>NUCLEOTIDE SEQUENCE [LARGE SCALE GENOMIC DNA]</scope>
    <source>
        <strain evidence="23 24">FACHB-1050</strain>
    </source>
</reference>
<dbReference type="SUPFAM" id="SSF52172">
    <property type="entry name" value="CheY-like"/>
    <property type="match status" value="2"/>
</dbReference>